<evidence type="ECO:0000313" key="2">
    <source>
        <dbReference type="EMBL" id="GEM48359.1"/>
    </source>
</evidence>
<sequence length="260" mass="28775">MKTLNTIRSTSLLLLTLLVGCNSAASNTPTDPTPENGVLQGKVLKANGDPVVGAQIFIQPALFSGFVKARTDSSGKYRSPQLSSAAAPYEADAFYEVDYHGRHYCVRMSGETPEDEDVFNPTHGATRNFRWKMTGHMASQHGEVWGGSLQFTNETATPIPWGSSIKLRLEPDGPLIDGSQGTMLERTVKLEQNNFWRDIPVGRYRVTAQLQEEDGSWTPIRLRVWRVDDEPQNEATLLFDGFNSCGHTGSFGFTTVIFSR</sequence>
<comment type="caution">
    <text evidence="2">The sequence shown here is derived from an EMBL/GenBank/DDBJ whole genome shotgun (WGS) entry which is preliminary data.</text>
</comment>
<evidence type="ECO:0000313" key="3">
    <source>
        <dbReference type="Proteomes" id="UP000321306"/>
    </source>
</evidence>
<accession>A0A511N662</accession>
<dbReference type="EMBL" id="BJXB01000020">
    <property type="protein sequence ID" value="GEM48359.1"/>
    <property type="molecule type" value="Genomic_DNA"/>
</dbReference>
<name>A0A511N662_DEIC1</name>
<evidence type="ECO:0008006" key="4">
    <source>
        <dbReference type="Google" id="ProtNLM"/>
    </source>
</evidence>
<dbReference type="RefSeq" id="WP_146887376.1">
    <property type="nucleotide sequence ID" value="NZ_BJXB01000020.1"/>
</dbReference>
<feature type="signal peptide" evidence="1">
    <location>
        <begin position="1"/>
        <end position="24"/>
    </location>
</feature>
<dbReference type="AlphaFoldDB" id="A0A511N662"/>
<dbReference type="Proteomes" id="UP000321306">
    <property type="component" value="Unassembled WGS sequence"/>
</dbReference>
<proteinExistence type="predicted"/>
<feature type="chain" id="PRO_5021876654" description="Carboxypeptidase regulatory-like domain-containing protein" evidence="1">
    <location>
        <begin position="25"/>
        <end position="260"/>
    </location>
</feature>
<gene>
    <name evidence="2" type="ORF">DC3_39940</name>
</gene>
<evidence type="ECO:0000256" key="1">
    <source>
        <dbReference type="SAM" id="SignalP"/>
    </source>
</evidence>
<keyword evidence="1" id="KW-0732">Signal</keyword>
<organism evidence="2 3">
    <name type="scientific">Deinococcus cellulosilyticus (strain DSM 18568 / NBRC 106333 / KACC 11606 / 5516J-15)</name>
    <dbReference type="NCBI Taxonomy" id="1223518"/>
    <lineage>
        <taxon>Bacteria</taxon>
        <taxon>Thermotogati</taxon>
        <taxon>Deinococcota</taxon>
        <taxon>Deinococci</taxon>
        <taxon>Deinococcales</taxon>
        <taxon>Deinococcaceae</taxon>
        <taxon>Deinococcus</taxon>
    </lineage>
</organism>
<dbReference type="PROSITE" id="PS51257">
    <property type="entry name" value="PROKAR_LIPOPROTEIN"/>
    <property type="match status" value="1"/>
</dbReference>
<reference evidence="2 3" key="1">
    <citation type="submission" date="2019-07" db="EMBL/GenBank/DDBJ databases">
        <title>Whole genome shotgun sequence of Deinococcus cellulosilyticus NBRC 106333.</title>
        <authorList>
            <person name="Hosoyama A."/>
            <person name="Uohara A."/>
            <person name="Ohji S."/>
            <person name="Ichikawa N."/>
        </authorList>
    </citation>
    <scope>NUCLEOTIDE SEQUENCE [LARGE SCALE GENOMIC DNA]</scope>
    <source>
        <strain evidence="2 3">NBRC 106333</strain>
    </source>
</reference>
<keyword evidence="3" id="KW-1185">Reference proteome</keyword>
<dbReference type="OrthoDB" id="58998at2"/>
<protein>
    <recommendedName>
        <fullName evidence="4">Carboxypeptidase regulatory-like domain-containing protein</fullName>
    </recommendedName>
</protein>